<protein>
    <submittedName>
        <fullName evidence="1">Uncharacterized protein</fullName>
    </submittedName>
</protein>
<reference evidence="1 2" key="1">
    <citation type="journal article" date="2019" name="Sci. Rep.">
        <title>Orb-weaving spider Araneus ventricosus genome elucidates the spidroin gene catalogue.</title>
        <authorList>
            <person name="Kono N."/>
            <person name="Nakamura H."/>
            <person name="Ohtoshi R."/>
            <person name="Moran D.A.P."/>
            <person name="Shinohara A."/>
            <person name="Yoshida Y."/>
            <person name="Fujiwara M."/>
            <person name="Mori M."/>
            <person name="Tomita M."/>
            <person name="Arakawa K."/>
        </authorList>
    </citation>
    <scope>NUCLEOTIDE SEQUENCE [LARGE SCALE GENOMIC DNA]</scope>
</reference>
<evidence type="ECO:0000313" key="2">
    <source>
        <dbReference type="Proteomes" id="UP000499080"/>
    </source>
</evidence>
<dbReference type="Proteomes" id="UP000499080">
    <property type="component" value="Unassembled WGS sequence"/>
</dbReference>
<dbReference type="EMBL" id="BGPR01000557">
    <property type="protein sequence ID" value="GBM26279.1"/>
    <property type="molecule type" value="Genomic_DNA"/>
</dbReference>
<sequence>MSNLTGGEDLTEAKQVDGKLVLMSRLKKPLFTKEVQMHLLFYYSKKETSSEENRNKIEDALIKRNTAARISKISRVSKGGLVIEAPTDADLQALEAELSCIDNIAESFVLSRPRKRRTQIILLGVDKEVDKDRLLKGLASKNHHYVTLKIDPSLKFVFPLKLVEAPTVFCLYVQESTEGCLTSRDSTLSGQDMNLTTSSVQNSAVIANDLVILRRDVRD</sequence>
<dbReference type="OrthoDB" id="8122238at2759"/>
<proteinExistence type="predicted"/>
<dbReference type="AlphaFoldDB" id="A0A4Y2EDC7"/>
<accession>A0A4Y2EDC7</accession>
<organism evidence="1 2">
    <name type="scientific">Araneus ventricosus</name>
    <name type="common">Orbweaver spider</name>
    <name type="synonym">Epeira ventricosa</name>
    <dbReference type="NCBI Taxonomy" id="182803"/>
    <lineage>
        <taxon>Eukaryota</taxon>
        <taxon>Metazoa</taxon>
        <taxon>Ecdysozoa</taxon>
        <taxon>Arthropoda</taxon>
        <taxon>Chelicerata</taxon>
        <taxon>Arachnida</taxon>
        <taxon>Araneae</taxon>
        <taxon>Araneomorphae</taxon>
        <taxon>Entelegynae</taxon>
        <taxon>Araneoidea</taxon>
        <taxon>Araneidae</taxon>
        <taxon>Araneus</taxon>
    </lineage>
</organism>
<name>A0A4Y2EDC7_ARAVE</name>
<gene>
    <name evidence="1" type="ORF">AVEN_66518_1</name>
</gene>
<evidence type="ECO:0000313" key="1">
    <source>
        <dbReference type="EMBL" id="GBM26279.1"/>
    </source>
</evidence>
<keyword evidence="2" id="KW-1185">Reference proteome</keyword>
<comment type="caution">
    <text evidence="1">The sequence shown here is derived from an EMBL/GenBank/DDBJ whole genome shotgun (WGS) entry which is preliminary data.</text>
</comment>